<gene>
    <name evidence="2" type="ORF">M422DRAFT_783248</name>
</gene>
<organism evidence="2 3">
    <name type="scientific">Sphaerobolus stellatus (strain SS14)</name>
    <dbReference type="NCBI Taxonomy" id="990650"/>
    <lineage>
        <taxon>Eukaryota</taxon>
        <taxon>Fungi</taxon>
        <taxon>Dikarya</taxon>
        <taxon>Basidiomycota</taxon>
        <taxon>Agaricomycotina</taxon>
        <taxon>Agaricomycetes</taxon>
        <taxon>Phallomycetidae</taxon>
        <taxon>Geastrales</taxon>
        <taxon>Sphaerobolaceae</taxon>
        <taxon>Sphaerobolus</taxon>
    </lineage>
</organism>
<protein>
    <submittedName>
        <fullName evidence="2">Uncharacterized protein</fullName>
    </submittedName>
</protein>
<dbReference type="EMBL" id="KN837217">
    <property type="protein sequence ID" value="KIJ33118.1"/>
    <property type="molecule type" value="Genomic_DNA"/>
</dbReference>
<reference evidence="2 3" key="1">
    <citation type="submission" date="2014-06" db="EMBL/GenBank/DDBJ databases">
        <title>Evolutionary Origins and Diversification of the Mycorrhizal Mutualists.</title>
        <authorList>
            <consortium name="DOE Joint Genome Institute"/>
            <consortium name="Mycorrhizal Genomics Consortium"/>
            <person name="Kohler A."/>
            <person name="Kuo A."/>
            <person name="Nagy L.G."/>
            <person name="Floudas D."/>
            <person name="Copeland A."/>
            <person name="Barry K.W."/>
            <person name="Cichocki N."/>
            <person name="Veneault-Fourrey C."/>
            <person name="LaButti K."/>
            <person name="Lindquist E.A."/>
            <person name="Lipzen A."/>
            <person name="Lundell T."/>
            <person name="Morin E."/>
            <person name="Murat C."/>
            <person name="Riley R."/>
            <person name="Ohm R."/>
            <person name="Sun H."/>
            <person name="Tunlid A."/>
            <person name="Henrissat B."/>
            <person name="Grigoriev I.V."/>
            <person name="Hibbett D.S."/>
            <person name="Martin F."/>
        </authorList>
    </citation>
    <scope>NUCLEOTIDE SEQUENCE [LARGE SCALE GENOMIC DNA]</scope>
    <source>
        <strain evidence="2 3">SS14</strain>
    </source>
</reference>
<dbReference type="HOGENOM" id="CLU_006137_0_0_1"/>
<dbReference type="Proteomes" id="UP000054279">
    <property type="component" value="Unassembled WGS sequence"/>
</dbReference>
<accession>A0A0C9TS79</accession>
<dbReference type="OrthoDB" id="3267196at2759"/>
<feature type="region of interest" description="Disordered" evidence="1">
    <location>
        <begin position="85"/>
        <end position="152"/>
    </location>
</feature>
<evidence type="ECO:0000313" key="3">
    <source>
        <dbReference type="Proteomes" id="UP000054279"/>
    </source>
</evidence>
<dbReference type="AlphaFoldDB" id="A0A0C9TS79"/>
<evidence type="ECO:0000256" key="1">
    <source>
        <dbReference type="SAM" id="MobiDB-lite"/>
    </source>
</evidence>
<name>A0A0C9TS79_SPHS4</name>
<evidence type="ECO:0000313" key="2">
    <source>
        <dbReference type="EMBL" id="KIJ33118.1"/>
    </source>
</evidence>
<feature type="compositionally biased region" description="Low complexity" evidence="1">
    <location>
        <begin position="102"/>
        <end position="138"/>
    </location>
</feature>
<feature type="region of interest" description="Disordered" evidence="1">
    <location>
        <begin position="868"/>
        <end position="899"/>
    </location>
</feature>
<proteinExistence type="predicted"/>
<keyword evidence="3" id="KW-1185">Reference proteome</keyword>
<sequence length="998" mass="112379">MVIIDPSLQIIRAYRAKHIAPAIWRAAPEHFSVENARNWVQLQPFLDFVAQISQQPVPRTPKHSRPLPDSLSSGFTTAEDALEHLDPDYSNSEHPSKRRHIQQNSSSSPPSSPTPQFRQPPAAEPPAVASVTPASAETVKPVKNHRSGKKITQAEKHIAANRVQISRKQWVDGVFHVTELQESWPVPNDGKMYAYIVDLTGSSLVFKNSNGESLSMANIIKNACTDGWEGGTGGYKSRPTVVNILGDVECQRASHRCRGSFLCSLRNPKLWEGYERWEHDFEPFRELFHHDMENNAAEHDTPLGYAVSVIHLKCQHNSDCNGHAVLRSFAETSSEGKNYFIGCSAWDQSHGTEKTHIFRLIPSRVPEDLVFELFTHGGPLPCRTGLRQKFCLRDHIRDGKVVQGLIEKRPCSAEIVIYSPVNTNIRKAVVIPQPGKPHNHPSYAPEKLTYAAAEAFRAAVQAAGPLGKTVGGIMRAPTTAAILADRSSSEPMKFACLARPRYLQKILMEEKQKLYPHGFDIAGLNHLYETRDLKLPPTHPDRYIHAILSEPSDDGNGQITVIITMVPGLAQFTHDAHTTLHDNTYKRVHGDFNEWEVVIWDSKGNRRMTVARIYCNRETRQAFCMIWCGWLNSLEKATGKRLKFKAIHGEGKLGTMLMDGSAPQIQGLGDMLLKENNPSVSGILTTDCNEIVQWVVRTCDWHFKHNLDALSELLTKEEMDRIRLFRFLTTQEEMNEFTAWASSHPEKKLRDWFSNKEVHLWYIPSLCRHFSKIKPLDWDLSPADNNLNETSHPATNRATGIRLSLVEAIEMAKPYDLQVWRDWMALDITCRMVSRALKYDEDHGIRTKLNDINRQLAELDEEQRVIAAKKKASREEKKQTSGGKKRKTKVATGRRPTLPAPRDIVEKENEPPMVCSSLIVTPLQLDSELEPPMQMTHFPFTASFTTPLTTPSLSSMPQLLIPPSTCPASFYGGGAMSHSYGNGPFIDHGWDGADPFYN</sequence>